<dbReference type="EMBL" id="JAABOO010000002">
    <property type="protein sequence ID" value="NER13487.1"/>
    <property type="molecule type" value="Genomic_DNA"/>
</dbReference>
<dbReference type="Gene3D" id="3.10.180.10">
    <property type="entry name" value="2,3-Dihydroxybiphenyl 1,2-Dioxygenase, domain 1"/>
    <property type="match status" value="1"/>
</dbReference>
<dbReference type="SUPFAM" id="SSF54593">
    <property type="entry name" value="Glyoxalase/Bleomycin resistance protein/Dihydroxybiphenyl dioxygenase"/>
    <property type="match status" value="1"/>
</dbReference>
<reference evidence="1 2" key="1">
    <citation type="submission" date="2020-01" db="EMBL/GenBank/DDBJ databases">
        <title>Leptobacterium flavescens.</title>
        <authorList>
            <person name="Wang G."/>
        </authorList>
    </citation>
    <scope>NUCLEOTIDE SEQUENCE [LARGE SCALE GENOMIC DNA]</scope>
    <source>
        <strain evidence="1 2">KCTC 22160</strain>
    </source>
</reference>
<dbReference type="InterPro" id="IPR029068">
    <property type="entry name" value="Glyas_Bleomycin-R_OHBP_Dase"/>
</dbReference>
<organism evidence="1 2">
    <name type="scientific">Leptobacterium flavescens</name>
    <dbReference type="NCBI Taxonomy" id="472055"/>
    <lineage>
        <taxon>Bacteria</taxon>
        <taxon>Pseudomonadati</taxon>
        <taxon>Bacteroidota</taxon>
        <taxon>Flavobacteriia</taxon>
        <taxon>Flavobacteriales</taxon>
        <taxon>Flavobacteriaceae</taxon>
        <taxon>Leptobacterium</taxon>
    </lineage>
</organism>
<evidence type="ECO:0000313" key="2">
    <source>
        <dbReference type="Proteomes" id="UP000468581"/>
    </source>
</evidence>
<accession>A0A6P0UKJ9</accession>
<dbReference type="AlphaFoldDB" id="A0A6P0UKJ9"/>
<sequence length="120" mass="14417">MKITSIKPFIGAGYFKISREFYRELGFREVIVDENLSFFGTDRQQGFYLQRYFVKEWVENSMLILSIDDIDKCWKNIIAKDLERKYEGVKLIPIRDFEWGRECFVHDPSGVLLHFCEFKK</sequence>
<dbReference type="Proteomes" id="UP000468581">
    <property type="component" value="Unassembled WGS sequence"/>
</dbReference>
<name>A0A6P0UKJ9_9FLAO</name>
<keyword evidence="2" id="KW-1185">Reference proteome</keyword>
<evidence type="ECO:0000313" key="1">
    <source>
        <dbReference type="EMBL" id="NER13487.1"/>
    </source>
</evidence>
<proteinExistence type="predicted"/>
<gene>
    <name evidence="1" type="ORF">GWK08_08570</name>
</gene>
<comment type="caution">
    <text evidence="1">The sequence shown here is derived from an EMBL/GenBank/DDBJ whole genome shotgun (WGS) entry which is preliminary data.</text>
</comment>
<protein>
    <submittedName>
        <fullName evidence="1">Glyoxalase</fullName>
    </submittedName>
</protein>